<dbReference type="RefSeq" id="WP_115751082.1">
    <property type="nucleotide sequence ID" value="NZ_PIOD01000025.1"/>
</dbReference>
<keyword evidence="3 9" id="KW-0963">Cytoplasm</keyword>
<evidence type="ECO:0000259" key="11">
    <source>
        <dbReference type="Pfam" id="PF02870"/>
    </source>
</evidence>
<evidence type="ECO:0000256" key="1">
    <source>
        <dbReference type="ARBA" id="ARBA00001286"/>
    </source>
</evidence>
<dbReference type="InterPro" id="IPR036631">
    <property type="entry name" value="MGMT_N_sf"/>
</dbReference>
<evidence type="ECO:0000256" key="2">
    <source>
        <dbReference type="ARBA" id="ARBA00008711"/>
    </source>
</evidence>
<dbReference type="SUPFAM" id="SSF46767">
    <property type="entry name" value="Methylated DNA-protein cysteine methyltransferase, C-terminal domain"/>
    <property type="match status" value="1"/>
</dbReference>
<dbReference type="InterPro" id="IPR036388">
    <property type="entry name" value="WH-like_DNA-bd_sf"/>
</dbReference>
<dbReference type="InterPro" id="IPR014048">
    <property type="entry name" value="MethylDNA_cys_MeTrfase_DNA-bd"/>
</dbReference>
<comment type="catalytic activity">
    <reaction evidence="1 9">
        <text>a 4-O-methyl-thymidine in DNA + L-cysteinyl-[protein] = a thymidine in DNA + S-methyl-L-cysteinyl-[protein]</text>
        <dbReference type="Rhea" id="RHEA:53428"/>
        <dbReference type="Rhea" id="RHEA-COMP:10131"/>
        <dbReference type="Rhea" id="RHEA-COMP:10132"/>
        <dbReference type="Rhea" id="RHEA-COMP:13555"/>
        <dbReference type="Rhea" id="RHEA-COMP:13556"/>
        <dbReference type="ChEBI" id="CHEBI:29950"/>
        <dbReference type="ChEBI" id="CHEBI:82612"/>
        <dbReference type="ChEBI" id="CHEBI:137386"/>
        <dbReference type="ChEBI" id="CHEBI:137387"/>
        <dbReference type="EC" id="2.1.1.63"/>
    </reaction>
</comment>
<evidence type="ECO:0000313" key="12">
    <source>
        <dbReference type="EMBL" id="RDW15519.1"/>
    </source>
</evidence>
<evidence type="ECO:0000313" key="13">
    <source>
        <dbReference type="Proteomes" id="UP000256520"/>
    </source>
</evidence>
<dbReference type="InterPro" id="IPR008332">
    <property type="entry name" value="MethylG_MeTrfase_N"/>
</dbReference>
<dbReference type="HAMAP" id="MF_00772">
    <property type="entry name" value="OGT"/>
    <property type="match status" value="1"/>
</dbReference>
<dbReference type="GO" id="GO:0032259">
    <property type="term" value="P:methylation"/>
    <property type="evidence" value="ECO:0007669"/>
    <property type="project" value="UniProtKB-KW"/>
</dbReference>
<dbReference type="CDD" id="cd06445">
    <property type="entry name" value="ATase"/>
    <property type="match status" value="1"/>
</dbReference>
<comment type="catalytic activity">
    <reaction evidence="8 9">
        <text>a 6-O-methyl-2'-deoxyguanosine in DNA + L-cysteinyl-[protein] = S-methyl-L-cysteinyl-[protein] + a 2'-deoxyguanosine in DNA</text>
        <dbReference type="Rhea" id="RHEA:24000"/>
        <dbReference type="Rhea" id="RHEA-COMP:10131"/>
        <dbReference type="Rhea" id="RHEA-COMP:10132"/>
        <dbReference type="Rhea" id="RHEA-COMP:11367"/>
        <dbReference type="Rhea" id="RHEA-COMP:11368"/>
        <dbReference type="ChEBI" id="CHEBI:29950"/>
        <dbReference type="ChEBI" id="CHEBI:82612"/>
        <dbReference type="ChEBI" id="CHEBI:85445"/>
        <dbReference type="ChEBI" id="CHEBI:85448"/>
        <dbReference type="EC" id="2.1.1.63"/>
    </reaction>
</comment>
<evidence type="ECO:0000259" key="10">
    <source>
        <dbReference type="Pfam" id="PF01035"/>
    </source>
</evidence>
<dbReference type="InterPro" id="IPR036217">
    <property type="entry name" value="MethylDNA_cys_MeTrfase_DNAb"/>
</dbReference>
<evidence type="ECO:0000256" key="6">
    <source>
        <dbReference type="ARBA" id="ARBA00022763"/>
    </source>
</evidence>
<dbReference type="GO" id="GO:0006307">
    <property type="term" value="P:DNA alkylation repair"/>
    <property type="evidence" value="ECO:0007669"/>
    <property type="project" value="UniProtKB-UniRule"/>
</dbReference>
<dbReference type="NCBIfam" id="TIGR00589">
    <property type="entry name" value="ogt"/>
    <property type="match status" value="1"/>
</dbReference>
<feature type="domain" description="Methylguanine DNA methyltransferase ribonuclease-like" evidence="11">
    <location>
        <begin position="9"/>
        <end position="87"/>
    </location>
</feature>
<comment type="caution">
    <text evidence="12">The sequence shown here is derived from an EMBL/GenBank/DDBJ whole genome shotgun (WGS) entry which is preliminary data.</text>
</comment>
<accession>A0A3D8PJW4</accession>
<dbReference type="PANTHER" id="PTHR10815:SF12">
    <property type="entry name" value="METHYLATED-DNA--PROTEIN-CYSTEINE METHYLTRANSFERASE, INDUCIBLE"/>
    <property type="match status" value="1"/>
</dbReference>
<dbReference type="Gene3D" id="3.30.160.70">
    <property type="entry name" value="Methylated DNA-protein cysteine methyltransferase domain"/>
    <property type="match status" value="1"/>
</dbReference>
<dbReference type="InterPro" id="IPR023546">
    <property type="entry name" value="MGMT"/>
</dbReference>
<keyword evidence="7 9" id="KW-0234">DNA repair</keyword>
<sequence length="171" mass="18898">MRYNEEQTIFYGLINVDDWSIYLAVSEEGLCYVGSQGAGIKEMEAWFEKNRPKASLVDDSDKISIYTDQLVDYLNGDRKAFNLPVDLIGTTFQDAVWKSLQNIPFGETVTYTDIAEQIGKPKSVRAVGTAIGANPVLIVVPCHRVISKGGKMAGYRGGIPMKEKLLGLESK</sequence>
<feature type="domain" description="Methylated-DNA-[protein]-cysteine S-methyltransferase DNA binding" evidence="10">
    <location>
        <begin position="92"/>
        <end position="170"/>
    </location>
</feature>
<evidence type="ECO:0000256" key="3">
    <source>
        <dbReference type="ARBA" id="ARBA00022490"/>
    </source>
</evidence>
<comment type="subcellular location">
    <subcellularLocation>
        <location evidence="9">Cytoplasm</location>
    </subcellularLocation>
</comment>
<dbReference type="AlphaFoldDB" id="A0A3D8PJW4"/>
<evidence type="ECO:0000256" key="5">
    <source>
        <dbReference type="ARBA" id="ARBA00022679"/>
    </source>
</evidence>
<dbReference type="Pfam" id="PF02870">
    <property type="entry name" value="Methyltransf_1N"/>
    <property type="match status" value="1"/>
</dbReference>
<dbReference type="EMBL" id="PIOD01000025">
    <property type="protein sequence ID" value="RDW15519.1"/>
    <property type="molecule type" value="Genomic_DNA"/>
</dbReference>
<dbReference type="EC" id="2.1.1.63" evidence="9"/>
<organism evidence="12 13">
    <name type="scientific">Oceanobacillus chungangensis</name>
    <dbReference type="NCBI Taxonomy" id="1229152"/>
    <lineage>
        <taxon>Bacteria</taxon>
        <taxon>Bacillati</taxon>
        <taxon>Bacillota</taxon>
        <taxon>Bacilli</taxon>
        <taxon>Bacillales</taxon>
        <taxon>Bacillaceae</taxon>
        <taxon>Oceanobacillus</taxon>
    </lineage>
</organism>
<keyword evidence="6 9" id="KW-0227">DNA damage</keyword>
<comment type="function">
    <text evidence="9">Involved in the cellular defense against the biological effects of O6-methylguanine (O6-MeG) and O4-methylthymine (O4-MeT) in DNA. Repairs the methylated nucleobase in DNA by stoichiometrically transferring the methyl group to a cysteine residue in the enzyme. This is a suicide reaction: the enzyme is irreversibly inactivated.</text>
</comment>
<dbReference type="PROSITE" id="PS00374">
    <property type="entry name" value="MGMT"/>
    <property type="match status" value="1"/>
</dbReference>
<evidence type="ECO:0000256" key="7">
    <source>
        <dbReference type="ARBA" id="ARBA00023204"/>
    </source>
</evidence>
<dbReference type="FunFam" id="1.10.10.10:FF:000214">
    <property type="entry name" value="Methylated-DNA--protein-cysteine methyltransferase"/>
    <property type="match status" value="1"/>
</dbReference>
<dbReference type="Gene3D" id="1.10.10.10">
    <property type="entry name" value="Winged helix-like DNA-binding domain superfamily/Winged helix DNA-binding domain"/>
    <property type="match status" value="1"/>
</dbReference>
<dbReference type="OrthoDB" id="9802228at2"/>
<dbReference type="GO" id="GO:0005737">
    <property type="term" value="C:cytoplasm"/>
    <property type="evidence" value="ECO:0007669"/>
    <property type="project" value="UniProtKB-SubCell"/>
</dbReference>
<proteinExistence type="inferred from homology"/>
<name>A0A3D8PJW4_9BACI</name>
<gene>
    <name evidence="12" type="ORF">CWR45_17215</name>
</gene>
<dbReference type="Proteomes" id="UP000256520">
    <property type="component" value="Unassembled WGS sequence"/>
</dbReference>
<feature type="active site" description="Nucleophile; methyl group acceptor" evidence="9">
    <location>
        <position position="142"/>
    </location>
</feature>
<protein>
    <recommendedName>
        <fullName evidence="9">Methylated-DNA--protein-cysteine methyltransferase</fullName>
        <ecNumber evidence="9">2.1.1.63</ecNumber>
    </recommendedName>
    <alternativeName>
        <fullName evidence="9">6-O-methylguanine-DNA methyltransferase</fullName>
        <shortName evidence="9">MGMT</shortName>
    </alternativeName>
    <alternativeName>
        <fullName evidence="9">O-6-methylguanine-DNA-alkyltransferase</fullName>
    </alternativeName>
</protein>
<dbReference type="SUPFAM" id="SSF53155">
    <property type="entry name" value="Methylated DNA-protein cysteine methyltransferase domain"/>
    <property type="match status" value="1"/>
</dbReference>
<comment type="miscellaneous">
    <text evidence="9">This enzyme catalyzes only one turnover and therefore is not strictly catalytic. According to one definition, an enzyme is a biocatalyst that acts repeatedly and over many reaction cycles.</text>
</comment>
<evidence type="ECO:0000256" key="8">
    <source>
        <dbReference type="ARBA" id="ARBA00049348"/>
    </source>
</evidence>
<dbReference type="Pfam" id="PF01035">
    <property type="entry name" value="DNA_binding_1"/>
    <property type="match status" value="1"/>
</dbReference>
<reference evidence="13" key="1">
    <citation type="submission" date="2017-11" db="EMBL/GenBank/DDBJ databases">
        <authorList>
            <person name="Zhu W."/>
        </authorList>
    </citation>
    <scope>NUCLEOTIDE SEQUENCE [LARGE SCALE GENOMIC DNA]</scope>
    <source>
        <strain evidence="13">CAU 1051</strain>
    </source>
</reference>
<comment type="similarity">
    <text evidence="2 9">Belongs to the MGMT family.</text>
</comment>
<dbReference type="GO" id="GO:0003908">
    <property type="term" value="F:methylated-DNA-[protein]-cysteine S-methyltransferase activity"/>
    <property type="evidence" value="ECO:0007669"/>
    <property type="project" value="UniProtKB-UniRule"/>
</dbReference>
<dbReference type="InterPro" id="IPR001497">
    <property type="entry name" value="MethylDNA_cys_MeTrfase_AS"/>
</dbReference>
<dbReference type="PANTHER" id="PTHR10815">
    <property type="entry name" value="METHYLATED-DNA--PROTEIN-CYSTEINE METHYLTRANSFERASE"/>
    <property type="match status" value="1"/>
</dbReference>
<evidence type="ECO:0000256" key="9">
    <source>
        <dbReference type="HAMAP-Rule" id="MF_00772"/>
    </source>
</evidence>
<evidence type="ECO:0000256" key="4">
    <source>
        <dbReference type="ARBA" id="ARBA00022603"/>
    </source>
</evidence>
<keyword evidence="13" id="KW-1185">Reference proteome</keyword>
<keyword evidence="4 9" id="KW-0489">Methyltransferase</keyword>
<keyword evidence="5 9" id="KW-0808">Transferase</keyword>